<reference evidence="1 2" key="1">
    <citation type="submission" date="2019-05" db="EMBL/GenBank/DDBJ databases">
        <title>Culicoidintestinum kansasii gen. nov., sp. nov. from the gastrointestinal tract of the biting midge, Culicoides sonorensis.</title>
        <authorList>
            <person name="Neupane S."/>
            <person name="Ghosh A."/>
            <person name="Gunther S."/>
            <person name="Martin K."/>
            <person name="Zurek L."/>
        </authorList>
    </citation>
    <scope>NUCLEOTIDE SEQUENCE [LARGE SCALE GENOMIC DNA]</scope>
    <source>
        <strain evidence="1 2">CS-1</strain>
    </source>
</reference>
<sequence>MYAYKKENQHQIQLVSSGSEATLRHAFRYALVIEEVTDLEYIPSGYCFLSKRLLPQEQILPMKKQGGKGVQSI</sequence>
<keyword evidence="2" id="KW-1185">Reference proteome</keyword>
<dbReference type="InParanoid" id="A0A5R8Q763"/>
<accession>A0A5R8Q763</accession>
<evidence type="ECO:0000313" key="2">
    <source>
        <dbReference type="Proteomes" id="UP000306912"/>
    </source>
</evidence>
<organism evidence="1 2">
    <name type="scientific">Culicoidibacter larvae</name>
    <dbReference type="NCBI Taxonomy" id="2579976"/>
    <lineage>
        <taxon>Bacteria</taxon>
        <taxon>Bacillati</taxon>
        <taxon>Bacillota</taxon>
        <taxon>Culicoidibacteria</taxon>
        <taxon>Culicoidibacterales</taxon>
        <taxon>Culicoidibacteraceae</taxon>
        <taxon>Culicoidibacter</taxon>
    </lineage>
</organism>
<name>A0A5R8Q763_9FIRM</name>
<dbReference type="AlphaFoldDB" id="A0A5R8Q763"/>
<gene>
    <name evidence="1" type="ORF">FEZ08_11015</name>
</gene>
<evidence type="ECO:0000313" key="1">
    <source>
        <dbReference type="EMBL" id="TLG71272.1"/>
    </source>
</evidence>
<dbReference type="RefSeq" id="WP_138192347.1">
    <property type="nucleotide sequence ID" value="NZ_VBWP01000013.1"/>
</dbReference>
<comment type="caution">
    <text evidence="1">The sequence shown here is derived from an EMBL/GenBank/DDBJ whole genome shotgun (WGS) entry which is preliminary data.</text>
</comment>
<proteinExistence type="predicted"/>
<dbReference type="EMBL" id="VBWP01000013">
    <property type="protein sequence ID" value="TLG71272.1"/>
    <property type="molecule type" value="Genomic_DNA"/>
</dbReference>
<dbReference type="Proteomes" id="UP000306912">
    <property type="component" value="Unassembled WGS sequence"/>
</dbReference>
<protein>
    <submittedName>
        <fullName evidence="1">Uncharacterized protein</fullName>
    </submittedName>
</protein>